<keyword evidence="1" id="KW-0812">Transmembrane</keyword>
<keyword evidence="1" id="KW-1133">Transmembrane helix</keyword>
<dbReference type="Proteomes" id="UP001222087">
    <property type="component" value="Chromosome"/>
</dbReference>
<dbReference type="Pfam" id="PF14316">
    <property type="entry name" value="DUF4381"/>
    <property type="match status" value="1"/>
</dbReference>
<evidence type="ECO:0000313" key="3">
    <source>
        <dbReference type="Proteomes" id="UP001222087"/>
    </source>
</evidence>
<protein>
    <submittedName>
        <fullName evidence="2">DUF4381 domain-containing protein</fullName>
    </submittedName>
</protein>
<reference evidence="2 3" key="1">
    <citation type="submission" date="2023-02" db="EMBL/GenBank/DDBJ databases">
        <title>Genome Sequence of L. cardiaca H63T.</title>
        <authorList>
            <person name="Lopez A.E."/>
            <person name="Cianciotto N.P."/>
        </authorList>
    </citation>
    <scope>NUCLEOTIDE SEQUENCE [LARGE SCALE GENOMIC DNA]</scope>
    <source>
        <strain evidence="2 3">H63</strain>
    </source>
</reference>
<keyword evidence="3" id="KW-1185">Reference proteome</keyword>
<feature type="transmembrane region" description="Helical" evidence="1">
    <location>
        <begin position="28"/>
        <end position="47"/>
    </location>
</feature>
<accession>A0ABY8AUH5</accession>
<dbReference type="InterPro" id="IPR025489">
    <property type="entry name" value="DUF4381"/>
</dbReference>
<sequence>MADAQLLTQLHDIHLPAAIGWWPLAPGWYVLIISLLLLAGIFFAYSYRRRGYGRAKREALQLLANLQNEYRQHRNSQLSSMKISELLRRVALVYFPRQQIASLQGNEWIEFLNTTSKKIDFYQVSELLLQVPYQLSTERDLDPLFTRARAWIKQRGVPCSN</sequence>
<evidence type="ECO:0000313" key="2">
    <source>
        <dbReference type="EMBL" id="WED43041.1"/>
    </source>
</evidence>
<organism evidence="2 3">
    <name type="scientific">Legionella cardiaca</name>
    <dbReference type="NCBI Taxonomy" id="1071983"/>
    <lineage>
        <taxon>Bacteria</taxon>
        <taxon>Pseudomonadati</taxon>
        <taxon>Pseudomonadota</taxon>
        <taxon>Gammaproteobacteria</taxon>
        <taxon>Legionellales</taxon>
        <taxon>Legionellaceae</taxon>
        <taxon>Legionella</taxon>
    </lineage>
</organism>
<proteinExistence type="predicted"/>
<dbReference type="RefSeq" id="WP_275088855.1">
    <property type="nucleotide sequence ID" value="NZ_CP119078.1"/>
</dbReference>
<gene>
    <name evidence="2" type="ORF">PXX05_14255</name>
</gene>
<name>A0ABY8AUH5_9GAMM</name>
<dbReference type="EMBL" id="CP119078">
    <property type="protein sequence ID" value="WED43041.1"/>
    <property type="molecule type" value="Genomic_DNA"/>
</dbReference>
<evidence type="ECO:0000256" key="1">
    <source>
        <dbReference type="SAM" id="Phobius"/>
    </source>
</evidence>
<keyword evidence="1" id="KW-0472">Membrane</keyword>